<sequence length="131" mass="14706">MYEYDIIVFAGISTECLRYPNLVDLFITSISLSVSESIFSTLGSLNFSSRSPESHMERISEKKPSSINKSVSLPVQGHKTGRVLQQASKSFWQNAFELFLAIITSCHNHYISLNFSIILKFNSSTPEPPLL</sequence>
<dbReference type="AlphaFoldDB" id="A0A445DVY1"/>
<reference evidence="1 2" key="1">
    <citation type="submission" date="2019-01" db="EMBL/GenBank/DDBJ databases">
        <title>Sequencing of cultivated peanut Arachis hypogaea provides insights into genome evolution and oil improvement.</title>
        <authorList>
            <person name="Chen X."/>
        </authorList>
    </citation>
    <scope>NUCLEOTIDE SEQUENCE [LARGE SCALE GENOMIC DNA]</scope>
    <source>
        <strain evidence="2">cv. Fuhuasheng</strain>
        <tissue evidence="1">Leaves</tissue>
    </source>
</reference>
<evidence type="ECO:0000313" key="2">
    <source>
        <dbReference type="Proteomes" id="UP000289738"/>
    </source>
</evidence>
<name>A0A445DVY1_ARAHY</name>
<accession>A0A445DVY1</accession>
<comment type="caution">
    <text evidence="1">The sequence shown here is derived from an EMBL/GenBank/DDBJ whole genome shotgun (WGS) entry which is preliminary data.</text>
</comment>
<dbReference type="Proteomes" id="UP000289738">
    <property type="component" value="Chromosome A03"/>
</dbReference>
<protein>
    <submittedName>
        <fullName evidence="1">Uncharacterized protein</fullName>
    </submittedName>
</protein>
<gene>
    <name evidence="1" type="ORF">Ahy_A03g013674</name>
</gene>
<dbReference type="EMBL" id="SDMP01000003">
    <property type="protein sequence ID" value="RYR67348.1"/>
    <property type="molecule type" value="Genomic_DNA"/>
</dbReference>
<evidence type="ECO:0000313" key="1">
    <source>
        <dbReference type="EMBL" id="RYR67348.1"/>
    </source>
</evidence>
<proteinExistence type="predicted"/>
<keyword evidence="2" id="KW-1185">Reference proteome</keyword>
<organism evidence="1 2">
    <name type="scientific">Arachis hypogaea</name>
    <name type="common">Peanut</name>
    <dbReference type="NCBI Taxonomy" id="3818"/>
    <lineage>
        <taxon>Eukaryota</taxon>
        <taxon>Viridiplantae</taxon>
        <taxon>Streptophyta</taxon>
        <taxon>Embryophyta</taxon>
        <taxon>Tracheophyta</taxon>
        <taxon>Spermatophyta</taxon>
        <taxon>Magnoliopsida</taxon>
        <taxon>eudicotyledons</taxon>
        <taxon>Gunneridae</taxon>
        <taxon>Pentapetalae</taxon>
        <taxon>rosids</taxon>
        <taxon>fabids</taxon>
        <taxon>Fabales</taxon>
        <taxon>Fabaceae</taxon>
        <taxon>Papilionoideae</taxon>
        <taxon>50 kb inversion clade</taxon>
        <taxon>dalbergioids sensu lato</taxon>
        <taxon>Dalbergieae</taxon>
        <taxon>Pterocarpus clade</taxon>
        <taxon>Arachis</taxon>
    </lineage>
</organism>